<reference evidence="3" key="1">
    <citation type="submission" date="2019-09" db="EMBL/GenBank/DDBJ databases">
        <title>Antimicrobial potential of Antarctic Bacteria.</title>
        <authorList>
            <person name="Benaud N."/>
            <person name="Edwards R.J."/>
            <person name="Ferrari B.C."/>
        </authorList>
    </citation>
    <scope>NUCLEOTIDE SEQUENCE [LARGE SCALE GENOMIC DNA]</scope>
    <source>
        <strain evidence="3">INR9</strain>
    </source>
</reference>
<feature type="transmembrane region" description="Helical" evidence="1">
    <location>
        <begin position="102"/>
        <end position="121"/>
    </location>
</feature>
<dbReference type="InterPro" id="IPR025327">
    <property type="entry name" value="DUF4233"/>
</dbReference>
<feature type="transmembrane region" description="Helical" evidence="1">
    <location>
        <begin position="78"/>
        <end position="96"/>
    </location>
</feature>
<dbReference type="KEGG" id="lse:F1C12_04015"/>
<protein>
    <submittedName>
        <fullName evidence="2">DUF4233 domain-containing protein</fullName>
    </submittedName>
</protein>
<sequence>MEGRHSVSAAAKQPRARRQRGLRESLGSIVLGFELIVVFLGALVLFGLKALPAWIALGGGALVVVLMIAAIGLMRNRVGVVLGWIVQVLVVAAGFLQPAFFIVGAIFTAMWTYCMIVASRIDRNNIDRNNRTETR</sequence>
<keyword evidence="1" id="KW-0812">Transmembrane</keyword>
<gene>
    <name evidence="2" type="ORF">F1C12_04015</name>
</gene>
<dbReference type="EMBL" id="CP043641">
    <property type="protein sequence ID" value="QNE37529.1"/>
    <property type="molecule type" value="Genomic_DNA"/>
</dbReference>
<proteinExistence type="predicted"/>
<dbReference type="AlphaFoldDB" id="A0A7G6YGB4"/>
<keyword evidence="1" id="KW-0472">Membrane</keyword>
<evidence type="ECO:0000313" key="2">
    <source>
        <dbReference type="EMBL" id="QNE37529.1"/>
    </source>
</evidence>
<evidence type="ECO:0000256" key="1">
    <source>
        <dbReference type="SAM" id="Phobius"/>
    </source>
</evidence>
<keyword evidence="1" id="KW-1133">Transmembrane helix</keyword>
<dbReference type="Proteomes" id="UP000515511">
    <property type="component" value="Chromosome"/>
</dbReference>
<evidence type="ECO:0000313" key="3">
    <source>
        <dbReference type="Proteomes" id="UP000515511"/>
    </source>
</evidence>
<dbReference type="Pfam" id="PF14017">
    <property type="entry name" value="DUF4233"/>
    <property type="match status" value="1"/>
</dbReference>
<name>A0A7G6YGB4_9MICO</name>
<feature type="transmembrane region" description="Helical" evidence="1">
    <location>
        <begin position="53"/>
        <end position="71"/>
    </location>
</feature>
<accession>A0A7G6YGB4</accession>
<organism evidence="2 3">
    <name type="scientific">Leifsonia shinshuensis</name>
    <dbReference type="NCBI Taxonomy" id="150026"/>
    <lineage>
        <taxon>Bacteria</taxon>
        <taxon>Bacillati</taxon>
        <taxon>Actinomycetota</taxon>
        <taxon>Actinomycetes</taxon>
        <taxon>Micrococcales</taxon>
        <taxon>Microbacteriaceae</taxon>
        <taxon>Leifsonia</taxon>
    </lineage>
</organism>
<feature type="transmembrane region" description="Helical" evidence="1">
    <location>
        <begin position="25"/>
        <end position="47"/>
    </location>
</feature>